<dbReference type="EMBL" id="MUBK01000030">
    <property type="protein sequence ID" value="OTA18595.1"/>
    <property type="molecule type" value="Genomic_DNA"/>
</dbReference>
<name>A0A1Y2SKM8_9GAMM</name>
<evidence type="ECO:0000256" key="1">
    <source>
        <dbReference type="SAM" id="Phobius"/>
    </source>
</evidence>
<feature type="transmembrane region" description="Helical" evidence="1">
    <location>
        <begin position="39"/>
        <end position="58"/>
    </location>
</feature>
<sequence>MAKMSDHLRWTAASHLTDSHGDSLLFRTYFKFALSHHQIFIFAVSFGLHLSVQAFLPYSEAADSAL</sequence>
<evidence type="ECO:0000313" key="2">
    <source>
        <dbReference type="EMBL" id="OTA18595.1"/>
    </source>
</evidence>
<dbReference type="AlphaFoldDB" id="A0A1Y2SKM8"/>
<reference evidence="2 3" key="1">
    <citation type="submission" date="2017-01" db="EMBL/GenBank/DDBJ databases">
        <title>Deconstructing symbiosis and pathogenesis requirements using a combined genomic-metabolomic approach.</title>
        <authorList>
            <person name="Tobias N.J."/>
            <person name="Wolff H."/>
            <person name="Djahanschiri B."/>
            <person name="Ebersberger I."/>
            <person name="Bode H.B."/>
        </authorList>
    </citation>
    <scope>NUCLEOTIDE SEQUENCE [LARGE SCALE GENOMIC DNA]</scope>
    <source>
        <strain evidence="2 3">DSM 4764</strain>
    </source>
</reference>
<keyword evidence="1" id="KW-1133">Transmembrane helix</keyword>
<keyword evidence="3" id="KW-1185">Reference proteome</keyword>
<protein>
    <submittedName>
        <fullName evidence="2">Uncharacterized protein</fullName>
    </submittedName>
</protein>
<dbReference type="Proteomes" id="UP000194204">
    <property type="component" value="Unassembled WGS sequence"/>
</dbReference>
<organism evidence="2 3">
    <name type="scientific">Xenorhabdus beddingii</name>
    <dbReference type="NCBI Taxonomy" id="40578"/>
    <lineage>
        <taxon>Bacteria</taxon>
        <taxon>Pseudomonadati</taxon>
        <taxon>Pseudomonadota</taxon>
        <taxon>Gammaproteobacteria</taxon>
        <taxon>Enterobacterales</taxon>
        <taxon>Morganellaceae</taxon>
        <taxon>Xenorhabdus</taxon>
    </lineage>
</organism>
<evidence type="ECO:0000313" key="3">
    <source>
        <dbReference type="Proteomes" id="UP000194204"/>
    </source>
</evidence>
<accession>A0A1Y2SKM8</accession>
<keyword evidence="1" id="KW-0812">Transmembrane</keyword>
<keyword evidence="1" id="KW-0472">Membrane</keyword>
<gene>
    <name evidence="2" type="ORF">Xbed_03131</name>
</gene>
<comment type="caution">
    <text evidence="2">The sequence shown here is derived from an EMBL/GenBank/DDBJ whole genome shotgun (WGS) entry which is preliminary data.</text>
</comment>
<proteinExistence type="predicted"/>